<reference evidence="1 2" key="1">
    <citation type="journal article" date="2024" name="G3 (Bethesda)">
        <title>Genome assembly of Hibiscus sabdariffa L. provides insights into metabolisms of medicinal natural products.</title>
        <authorList>
            <person name="Kim T."/>
        </authorList>
    </citation>
    <scope>NUCLEOTIDE SEQUENCE [LARGE SCALE GENOMIC DNA]</scope>
    <source>
        <strain evidence="1">TK-2024</strain>
        <tissue evidence="1">Old leaves</tissue>
    </source>
</reference>
<gene>
    <name evidence="1" type="ORF">V6N12_032851</name>
</gene>
<name>A0ABR2BB58_9ROSI</name>
<protein>
    <submittedName>
        <fullName evidence="1">Uncharacterized protein</fullName>
    </submittedName>
</protein>
<evidence type="ECO:0000313" key="2">
    <source>
        <dbReference type="Proteomes" id="UP001472677"/>
    </source>
</evidence>
<comment type="caution">
    <text evidence="1">The sequence shown here is derived from an EMBL/GenBank/DDBJ whole genome shotgun (WGS) entry which is preliminary data.</text>
</comment>
<evidence type="ECO:0000313" key="1">
    <source>
        <dbReference type="EMBL" id="KAK8504349.1"/>
    </source>
</evidence>
<proteinExistence type="predicted"/>
<dbReference type="Proteomes" id="UP001472677">
    <property type="component" value="Unassembled WGS sequence"/>
</dbReference>
<organism evidence="1 2">
    <name type="scientific">Hibiscus sabdariffa</name>
    <name type="common">roselle</name>
    <dbReference type="NCBI Taxonomy" id="183260"/>
    <lineage>
        <taxon>Eukaryota</taxon>
        <taxon>Viridiplantae</taxon>
        <taxon>Streptophyta</taxon>
        <taxon>Embryophyta</taxon>
        <taxon>Tracheophyta</taxon>
        <taxon>Spermatophyta</taxon>
        <taxon>Magnoliopsida</taxon>
        <taxon>eudicotyledons</taxon>
        <taxon>Gunneridae</taxon>
        <taxon>Pentapetalae</taxon>
        <taxon>rosids</taxon>
        <taxon>malvids</taxon>
        <taxon>Malvales</taxon>
        <taxon>Malvaceae</taxon>
        <taxon>Malvoideae</taxon>
        <taxon>Hibiscus</taxon>
    </lineage>
</organism>
<accession>A0ABR2BB58</accession>
<dbReference type="EMBL" id="JBBPBM010000143">
    <property type="protein sequence ID" value="KAK8504349.1"/>
    <property type="molecule type" value="Genomic_DNA"/>
</dbReference>
<sequence>MAQSDLRVYAWAKPVVGLASAGLKGRAGSFLCWTMRHPPWAGSELVAWPGVEVSMKGHVAGDSVKWCLMGLLRFVAMVKVMTAFDGGGGWLR</sequence>
<keyword evidence="2" id="KW-1185">Reference proteome</keyword>